<gene>
    <name evidence="1" type="ORF">SAMN04489707_102768</name>
</gene>
<name>A0A1I7JLC0_9BURK</name>
<dbReference type="Proteomes" id="UP000183656">
    <property type="component" value="Unassembled WGS sequence"/>
</dbReference>
<evidence type="ECO:0000313" key="2">
    <source>
        <dbReference type="Proteomes" id="UP000183656"/>
    </source>
</evidence>
<organism evidence="1 2">
    <name type="scientific">Paenacidovorax caeni</name>
    <dbReference type="NCBI Taxonomy" id="343013"/>
    <lineage>
        <taxon>Bacteria</taxon>
        <taxon>Pseudomonadati</taxon>
        <taxon>Pseudomonadota</taxon>
        <taxon>Betaproteobacteria</taxon>
        <taxon>Burkholderiales</taxon>
        <taxon>Comamonadaceae</taxon>
        <taxon>Paenacidovorax</taxon>
    </lineage>
</organism>
<dbReference type="RefSeq" id="WP_054256692.1">
    <property type="nucleotide sequence ID" value="NZ_CYIG01000022.1"/>
</dbReference>
<evidence type="ECO:0000313" key="1">
    <source>
        <dbReference type="EMBL" id="SFU85982.1"/>
    </source>
</evidence>
<protein>
    <recommendedName>
        <fullName evidence="3">Ig-like domain-containing protein</fullName>
    </recommendedName>
</protein>
<dbReference type="OrthoDB" id="8909777at2"/>
<sequence>MNQPSVIELKRGDTLDLGCAIQSEGVPLDITGWQIDCWVRAPGGRLVHRFAVDVTDPAQGEYSMAASSAETTSWPLGRLTADIRYADAAGRVMHTCDVIFAVADSPTIP</sequence>
<reference evidence="1 2" key="1">
    <citation type="submission" date="2016-10" db="EMBL/GenBank/DDBJ databases">
        <authorList>
            <person name="de Groot N.N."/>
        </authorList>
    </citation>
    <scope>NUCLEOTIDE SEQUENCE [LARGE SCALE GENOMIC DNA]</scope>
    <source>
        <strain evidence="1 2">R-24608</strain>
    </source>
</reference>
<dbReference type="STRING" id="343013.SAMN04489707_102768"/>
<dbReference type="EMBL" id="FPBX01000027">
    <property type="protein sequence ID" value="SFU85982.1"/>
    <property type="molecule type" value="Genomic_DNA"/>
</dbReference>
<dbReference type="AlphaFoldDB" id="A0A1I7JLC0"/>
<keyword evidence="2" id="KW-1185">Reference proteome</keyword>
<evidence type="ECO:0008006" key="3">
    <source>
        <dbReference type="Google" id="ProtNLM"/>
    </source>
</evidence>
<accession>A0A1I7JLC0</accession>
<proteinExistence type="predicted"/>